<dbReference type="InterPro" id="IPR010730">
    <property type="entry name" value="HET"/>
</dbReference>
<gene>
    <name evidence="2" type="ORF">CCHR01_03489</name>
</gene>
<evidence type="ECO:0000313" key="3">
    <source>
        <dbReference type="Proteomes" id="UP001243330"/>
    </source>
</evidence>
<dbReference type="AlphaFoldDB" id="A0AAD9ASQ9"/>
<feature type="domain" description="Heterokaryon incompatibility" evidence="1">
    <location>
        <begin position="49"/>
        <end position="192"/>
    </location>
</feature>
<name>A0AAD9ASQ9_9PEZI</name>
<protein>
    <submittedName>
        <fullName evidence="2">Heterokaryon incompatibility protein</fullName>
    </submittedName>
</protein>
<keyword evidence="3" id="KW-1185">Reference proteome</keyword>
<sequence length="610" mass="68903">MSLSLGSPFAGLQLDHDASFRLLELQPGRRDDPISIRLLSFDLEGAPSYEALSYAWGDPSETEPISVISGASEMTLDTQFHATKSCAAALRRLRSAEVPRMLWIDAICINQSDIPERNHQLNLITRIYRTASRVVIYLGEKSDEDDSDAIMDWVQALHALSHTGKRPKRPDGERIERFLRRSWFTRVWVMQEIRVAMAAVVVCGEKEVDWDAFRQLRYTFYNPRRSKWLPYTVQALISGGFDSYSWRPSYPVRLLRLLERTREFDATDSRDKLFAILPLLDWDSQQYLDANPEARISNHEESAFDIGGVDYGRPAAEVFTQLSRQLIDAIGLDVLQTVITPTRISGLPSWATDWSITDVYLYNGPFWKGPERFVDIERERDHASPSTWSFSKYVGFSGLESIELRVLGGLAGTILRLGELCDVAENIFPLEQWRRMCNQAHLKTPETYVGLSLFAEAIVEDPQRRKAANVYSVLDEIQAFNSQNLPGDVESPAAMDFSASDNRTGRTCGSSETWQIRNLCEYTSPSFRFEAEAIFGRCHGRRLFITDTGLLGLAPKSTQVGDQVLGLAGYDVPFVVRPAESPSNVFQLVGCCSSQGFLDLLGKYEDIILR</sequence>
<evidence type="ECO:0000259" key="1">
    <source>
        <dbReference type="Pfam" id="PF06985"/>
    </source>
</evidence>
<dbReference type="PANTHER" id="PTHR24148">
    <property type="entry name" value="ANKYRIN REPEAT DOMAIN-CONTAINING PROTEIN 39 HOMOLOG-RELATED"/>
    <property type="match status" value="1"/>
</dbReference>
<dbReference type="EMBL" id="JAQOWY010000047">
    <property type="protein sequence ID" value="KAK1853836.1"/>
    <property type="molecule type" value="Genomic_DNA"/>
</dbReference>
<reference evidence="2" key="1">
    <citation type="submission" date="2023-01" db="EMBL/GenBank/DDBJ databases">
        <title>Colletotrichum chrysophilum M932 genome sequence.</title>
        <authorList>
            <person name="Baroncelli R."/>
        </authorList>
    </citation>
    <scope>NUCLEOTIDE SEQUENCE</scope>
    <source>
        <strain evidence="2">M932</strain>
    </source>
</reference>
<proteinExistence type="predicted"/>
<dbReference type="Pfam" id="PF06985">
    <property type="entry name" value="HET"/>
    <property type="match status" value="1"/>
</dbReference>
<organism evidence="2 3">
    <name type="scientific">Colletotrichum chrysophilum</name>
    <dbReference type="NCBI Taxonomy" id="1836956"/>
    <lineage>
        <taxon>Eukaryota</taxon>
        <taxon>Fungi</taxon>
        <taxon>Dikarya</taxon>
        <taxon>Ascomycota</taxon>
        <taxon>Pezizomycotina</taxon>
        <taxon>Sordariomycetes</taxon>
        <taxon>Hypocreomycetidae</taxon>
        <taxon>Glomerellales</taxon>
        <taxon>Glomerellaceae</taxon>
        <taxon>Colletotrichum</taxon>
        <taxon>Colletotrichum gloeosporioides species complex</taxon>
    </lineage>
</organism>
<accession>A0AAD9ASQ9</accession>
<evidence type="ECO:0000313" key="2">
    <source>
        <dbReference type="EMBL" id="KAK1853836.1"/>
    </source>
</evidence>
<dbReference type="InterPro" id="IPR052895">
    <property type="entry name" value="HetReg/Transcr_Mod"/>
</dbReference>
<dbReference type="PANTHER" id="PTHR24148:SF73">
    <property type="entry name" value="HET DOMAIN PROTEIN (AFU_ORTHOLOGUE AFUA_8G01020)"/>
    <property type="match status" value="1"/>
</dbReference>
<dbReference type="Pfam" id="PF26639">
    <property type="entry name" value="Het-6_barrel"/>
    <property type="match status" value="1"/>
</dbReference>
<comment type="caution">
    <text evidence="2">The sequence shown here is derived from an EMBL/GenBank/DDBJ whole genome shotgun (WGS) entry which is preliminary data.</text>
</comment>
<dbReference type="Proteomes" id="UP001243330">
    <property type="component" value="Unassembled WGS sequence"/>
</dbReference>